<feature type="compositionally biased region" description="Polar residues" evidence="1">
    <location>
        <begin position="80"/>
        <end position="98"/>
    </location>
</feature>
<reference evidence="2" key="1">
    <citation type="submission" date="2023-01" db="EMBL/GenBank/DDBJ databases">
        <title>Human gut microbiome strain richness.</title>
        <authorList>
            <person name="Chen-Liaw A."/>
        </authorList>
    </citation>
    <scope>NUCLEOTIDE SEQUENCE</scope>
    <source>
        <strain evidence="2">2225st1_A6_2225SCRN_200828</strain>
    </source>
</reference>
<dbReference type="RefSeq" id="WP_009258505.1">
    <property type="nucleotide sequence ID" value="NZ_JADMVW010000015.1"/>
</dbReference>
<gene>
    <name evidence="2" type="ORF">PND83_22655</name>
</gene>
<organism evidence="2 3">
    <name type="scientific">Flavonifractor plautii</name>
    <name type="common">Fusobacterium plautii</name>
    <dbReference type="NCBI Taxonomy" id="292800"/>
    <lineage>
        <taxon>Bacteria</taxon>
        <taxon>Bacillati</taxon>
        <taxon>Bacillota</taxon>
        <taxon>Clostridia</taxon>
        <taxon>Eubacteriales</taxon>
        <taxon>Oscillospiraceae</taxon>
        <taxon>Flavonifractor</taxon>
    </lineage>
</organism>
<proteinExistence type="predicted"/>
<evidence type="ECO:0000256" key="1">
    <source>
        <dbReference type="SAM" id="MobiDB-lite"/>
    </source>
</evidence>
<protein>
    <submittedName>
        <fullName evidence="2">Helix-turn-helix transcriptional regulator</fullName>
    </submittedName>
</protein>
<dbReference type="InterPro" id="IPR010982">
    <property type="entry name" value="Lambda_DNA-bd_dom_sf"/>
</dbReference>
<dbReference type="AlphaFoldDB" id="A0AAW6CBT4"/>
<accession>A0AAW6CBT4</accession>
<dbReference type="Gene3D" id="1.10.260.40">
    <property type="entry name" value="lambda repressor-like DNA-binding domains"/>
    <property type="match status" value="1"/>
</dbReference>
<feature type="region of interest" description="Disordered" evidence="1">
    <location>
        <begin position="78"/>
        <end position="98"/>
    </location>
</feature>
<evidence type="ECO:0000313" key="3">
    <source>
        <dbReference type="Proteomes" id="UP001211006"/>
    </source>
</evidence>
<dbReference type="Proteomes" id="UP001211006">
    <property type="component" value="Unassembled WGS sequence"/>
</dbReference>
<dbReference type="EMBL" id="JAQLWO010000044">
    <property type="protein sequence ID" value="MDB7908788.1"/>
    <property type="molecule type" value="Genomic_DNA"/>
</dbReference>
<sequence>MGLDAFGRMVRDIRLVRALLLYDMAKDLDISPAELSAIECGRKNVPDWFVSKLQETYGISDMHAQSLIKYMKERGDKNCSGMTEKTQRATQTPQPTKP</sequence>
<evidence type="ECO:0000313" key="2">
    <source>
        <dbReference type="EMBL" id="MDB7908788.1"/>
    </source>
</evidence>
<dbReference type="SUPFAM" id="SSF47413">
    <property type="entry name" value="lambda repressor-like DNA-binding domains"/>
    <property type="match status" value="1"/>
</dbReference>
<dbReference type="GO" id="GO:0003677">
    <property type="term" value="F:DNA binding"/>
    <property type="evidence" value="ECO:0007669"/>
    <property type="project" value="InterPro"/>
</dbReference>
<comment type="caution">
    <text evidence="2">The sequence shown here is derived from an EMBL/GenBank/DDBJ whole genome shotgun (WGS) entry which is preliminary data.</text>
</comment>
<name>A0AAW6CBT4_FLAPL</name>